<dbReference type="AlphaFoldDB" id="A0A0S4JN23"/>
<proteinExistence type="inferred from homology"/>
<dbReference type="Gene3D" id="6.20.340.10">
    <property type="match status" value="1"/>
</dbReference>
<dbReference type="Proteomes" id="UP000051952">
    <property type="component" value="Unassembled WGS sequence"/>
</dbReference>
<dbReference type="PANTHER" id="PTHR10759">
    <property type="entry name" value="60S RIBOSOMAL PROTEIN L34"/>
    <property type="match status" value="1"/>
</dbReference>
<dbReference type="OrthoDB" id="277449at2759"/>
<dbReference type="EMBL" id="CYKH01001973">
    <property type="protein sequence ID" value="CUG91815.1"/>
    <property type="molecule type" value="Genomic_DNA"/>
</dbReference>
<dbReference type="InterPro" id="IPR038562">
    <property type="entry name" value="Ribosomal_eL34_C_sf"/>
</dbReference>
<dbReference type="InterPro" id="IPR018065">
    <property type="entry name" value="Ribosomal_eL34_CS"/>
</dbReference>
<sequence>FHRWPALVSPTAAVCTTPPVATEKKKKTYRRRVHYATRSNRVKYIRTPGNRLTIQKRAKTSQGPHTPWVLGHKRLAGTKALRHIEARNAPKYNKTVSRAYGGVLSHEQVRDRVVRAFLVEEQRIVKKVLAAEAKYQKEKKRRDLKKKKSVEKKKAIAKKVTGRVGGNVTKKAAPVKKAAPIVGAKKVAKK</sequence>
<dbReference type="VEuPathDB" id="TriTrypDB:BSAL_34270"/>
<keyword evidence="5" id="KW-1185">Reference proteome</keyword>
<name>A0A0S4JN23_BODSA</name>
<dbReference type="PROSITE" id="PS01145">
    <property type="entry name" value="RIBOSOMAL_L34E"/>
    <property type="match status" value="1"/>
</dbReference>
<accession>A0A0S4JN23</accession>
<protein>
    <submittedName>
        <fullName evidence="4">60S ribosomal protein L34e, putative</fullName>
    </submittedName>
</protein>
<keyword evidence="3" id="KW-0687">Ribonucleoprotein</keyword>
<dbReference type="InterPro" id="IPR008195">
    <property type="entry name" value="Ribosomal_eL34"/>
</dbReference>
<dbReference type="PRINTS" id="PR01250">
    <property type="entry name" value="RIBOSOMALL34"/>
</dbReference>
<organism evidence="4 5">
    <name type="scientific">Bodo saltans</name>
    <name type="common">Flagellated protozoan</name>
    <dbReference type="NCBI Taxonomy" id="75058"/>
    <lineage>
        <taxon>Eukaryota</taxon>
        <taxon>Discoba</taxon>
        <taxon>Euglenozoa</taxon>
        <taxon>Kinetoplastea</taxon>
        <taxon>Metakinetoplastina</taxon>
        <taxon>Eubodonida</taxon>
        <taxon>Bodonidae</taxon>
        <taxon>Bodo</taxon>
    </lineage>
</organism>
<dbReference type="GO" id="GO:0005840">
    <property type="term" value="C:ribosome"/>
    <property type="evidence" value="ECO:0007669"/>
    <property type="project" value="UniProtKB-KW"/>
</dbReference>
<comment type="similarity">
    <text evidence="1">Belongs to the eukaryotic ribosomal protein eL34 family.</text>
</comment>
<dbReference type="GO" id="GO:0006412">
    <property type="term" value="P:translation"/>
    <property type="evidence" value="ECO:0007669"/>
    <property type="project" value="InterPro"/>
</dbReference>
<dbReference type="Pfam" id="PF01199">
    <property type="entry name" value="Ribosomal_L34e"/>
    <property type="match status" value="1"/>
</dbReference>
<evidence type="ECO:0000313" key="5">
    <source>
        <dbReference type="Proteomes" id="UP000051952"/>
    </source>
</evidence>
<feature type="non-terminal residue" evidence="4">
    <location>
        <position position="1"/>
    </location>
</feature>
<dbReference type="Gene3D" id="6.20.370.70">
    <property type="match status" value="1"/>
</dbReference>
<evidence type="ECO:0000256" key="3">
    <source>
        <dbReference type="ARBA" id="ARBA00023274"/>
    </source>
</evidence>
<dbReference type="GO" id="GO:0003735">
    <property type="term" value="F:structural constituent of ribosome"/>
    <property type="evidence" value="ECO:0007669"/>
    <property type="project" value="InterPro"/>
</dbReference>
<dbReference type="GO" id="GO:1990904">
    <property type="term" value="C:ribonucleoprotein complex"/>
    <property type="evidence" value="ECO:0007669"/>
    <property type="project" value="UniProtKB-KW"/>
</dbReference>
<reference evidence="5" key="1">
    <citation type="submission" date="2015-09" db="EMBL/GenBank/DDBJ databases">
        <authorList>
            <consortium name="Pathogen Informatics"/>
        </authorList>
    </citation>
    <scope>NUCLEOTIDE SEQUENCE [LARGE SCALE GENOMIC DNA]</scope>
    <source>
        <strain evidence="5">Lake Konstanz</strain>
    </source>
</reference>
<keyword evidence="2 4" id="KW-0689">Ribosomal protein</keyword>
<evidence type="ECO:0000256" key="1">
    <source>
        <dbReference type="ARBA" id="ARBA00009875"/>
    </source>
</evidence>
<evidence type="ECO:0000256" key="2">
    <source>
        <dbReference type="ARBA" id="ARBA00022980"/>
    </source>
</evidence>
<gene>
    <name evidence="4" type="ORF">BSAL_34270</name>
</gene>
<evidence type="ECO:0000313" key="4">
    <source>
        <dbReference type="EMBL" id="CUG91815.1"/>
    </source>
</evidence>